<accession>A0A127EF99</accession>
<keyword evidence="1" id="KW-0812">Transmembrane</keyword>
<dbReference type="PATRIC" id="fig|1502.177.peg.420"/>
<feature type="transmembrane region" description="Helical" evidence="1">
    <location>
        <begin position="6"/>
        <end position="27"/>
    </location>
</feature>
<dbReference type="RefSeq" id="WP_061426313.1">
    <property type="nucleotide sequence ID" value="NZ_CATNZO010000001.1"/>
</dbReference>
<protein>
    <submittedName>
        <fullName evidence="2">Uncharacterized protein</fullName>
    </submittedName>
</protein>
<keyword evidence="1" id="KW-1133">Transmembrane helix</keyword>
<proteinExistence type="predicted"/>
<gene>
    <name evidence="2" type="ORF">JFP838_02195</name>
</gene>
<organism evidence="2 3">
    <name type="scientific">Clostridium perfringens</name>
    <dbReference type="NCBI Taxonomy" id="1502"/>
    <lineage>
        <taxon>Bacteria</taxon>
        <taxon>Bacillati</taxon>
        <taxon>Bacillota</taxon>
        <taxon>Clostridia</taxon>
        <taxon>Eubacteriales</taxon>
        <taxon>Clostridiaceae</taxon>
        <taxon>Clostridium</taxon>
    </lineage>
</organism>
<dbReference type="OrthoDB" id="916275at2"/>
<reference evidence="2 3" key="1">
    <citation type="journal article" date="2016" name="PLoS ONE">
        <title>Plasmid Characterization and Chromosome Analysis of Two netF+ Clostridium perfringens Isolates Associated with Foal and Canine Necrotizing Enteritis.</title>
        <authorList>
            <person name="Mehdizadeh Gohari I."/>
            <person name="Kropinski A.M."/>
            <person name="Weese S.J."/>
            <person name="Parreira V.R."/>
            <person name="Whitehead A.E."/>
            <person name="Boerlin P."/>
            <person name="Prescott J.F."/>
        </authorList>
    </citation>
    <scope>NUCLEOTIDE SEQUENCE [LARGE SCALE GENOMIC DNA]</scope>
    <source>
        <strain evidence="2 3">JP838</strain>
    </source>
</reference>
<keyword evidence="1" id="KW-0472">Membrane</keyword>
<evidence type="ECO:0000256" key="1">
    <source>
        <dbReference type="SAM" id="Phobius"/>
    </source>
</evidence>
<dbReference type="InterPro" id="IPR017853">
    <property type="entry name" value="GH"/>
</dbReference>
<dbReference type="Gene3D" id="3.20.20.80">
    <property type="entry name" value="Glycosidases"/>
    <property type="match status" value="1"/>
</dbReference>
<evidence type="ECO:0000313" key="3">
    <source>
        <dbReference type="Proteomes" id="UP000070260"/>
    </source>
</evidence>
<sequence>MKKFLIFSIFTFFFVLIGINFIGKMAYNKKDINILSKIIDKEVFLGDDKVSINGINISSTKPGSFPGDFKANKEDYIRWFKDIGELNLNCLRVQGLMNKDFYEALYEFNLNNKKPLYLLQGISLNEVEIDDGEDIQGEKVSDEFKKNIETTVDAIHGNKIPILSSNSKKIYETNISQYVIGYTIGNELAYDDVIYSEIMNDLPEFNGEYIQSKIGASDTEKYLSYLADYLVEYESKNYKEQRIISFVSVEDDIMKLVRDGYVNKKNKEKRFIDIENIQKTEKFKSGIMASYNISILKNDSLINNDILHQYFTELNKYHSVPVLISEYSVPSGRMAGDFIKSDENGYITEKEQGNMLIETYKAIKESGCVGGILFEWQDSWYRSSWNTKELFILDKSAYWSNAQVFSQNFGLISFEPGDEKETSYPDESINEWGYNDILGSNNGVNLSMKYDEKYLYFLVELNKPIDEQDRVYIDLDVTPNSGVNKYDEKDLTFENNVDFIIDLGKEDSKVLVHEYYDTFKFIENRNELKVDPNKIDVQKNGERFSVVRLPSKEKSYSEVTNTFKDAKSYETGKLVLGNGNPKSEEFNSVADYYINNNYIELRIPWGLLNFKDPSTKSIIDDFYKTFSFDSKKIDYINVGVTIKNNNGESSRIDSKKFNLTSWVKPKYHERLKESYYMLKEEFNKK</sequence>
<dbReference type="Proteomes" id="UP000070260">
    <property type="component" value="Chromosome"/>
</dbReference>
<name>A0A127EF99_CLOPF</name>
<dbReference type="SUPFAM" id="SSF51445">
    <property type="entry name" value="(Trans)glycosidases"/>
    <property type="match status" value="1"/>
</dbReference>
<dbReference type="EMBL" id="CP010994">
    <property type="protein sequence ID" value="AMN34610.1"/>
    <property type="molecule type" value="Genomic_DNA"/>
</dbReference>
<evidence type="ECO:0000313" key="2">
    <source>
        <dbReference type="EMBL" id="AMN34610.1"/>
    </source>
</evidence>
<dbReference type="AlphaFoldDB" id="A0A127EF99"/>